<organism evidence="3 4">
    <name type="scientific">Purpureocillium lavendulum</name>
    <dbReference type="NCBI Taxonomy" id="1247861"/>
    <lineage>
        <taxon>Eukaryota</taxon>
        <taxon>Fungi</taxon>
        <taxon>Dikarya</taxon>
        <taxon>Ascomycota</taxon>
        <taxon>Pezizomycotina</taxon>
        <taxon>Sordariomycetes</taxon>
        <taxon>Hypocreomycetidae</taxon>
        <taxon>Hypocreales</taxon>
        <taxon>Ophiocordycipitaceae</taxon>
        <taxon>Purpureocillium</taxon>
    </lineage>
</organism>
<evidence type="ECO:0000313" key="3">
    <source>
        <dbReference type="EMBL" id="KAJ6439508.1"/>
    </source>
</evidence>
<accession>A0AB34FK21</accession>
<feature type="region of interest" description="Disordered" evidence="1">
    <location>
        <begin position="608"/>
        <end position="639"/>
    </location>
</feature>
<feature type="domain" description="Carboxylesterase type B" evidence="2">
    <location>
        <begin position="24"/>
        <end position="512"/>
    </location>
</feature>
<evidence type="ECO:0000259" key="2">
    <source>
        <dbReference type="Pfam" id="PF00135"/>
    </source>
</evidence>
<keyword evidence="4" id="KW-1185">Reference proteome</keyword>
<feature type="compositionally biased region" description="Low complexity" evidence="1">
    <location>
        <begin position="518"/>
        <end position="530"/>
    </location>
</feature>
<dbReference type="Pfam" id="PF00135">
    <property type="entry name" value="COesterase"/>
    <property type="match status" value="1"/>
</dbReference>
<feature type="region of interest" description="Disordered" evidence="1">
    <location>
        <begin position="518"/>
        <end position="545"/>
    </location>
</feature>
<evidence type="ECO:0000313" key="4">
    <source>
        <dbReference type="Proteomes" id="UP001163105"/>
    </source>
</evidence>
<dbReference type="EMBL" id="JAQHRD010000006">
    <property type="protein sequence ID" value="KAJ6439508.1"/>
    <property type="molecule type" value="Genomic_DNA"/>
</dbReference>
<dbReference type="InterPro" id="IPR029058">
    <property type="entry name" value="AB_hydrolase_fold"/>
</dbReference>
<reference evidence="3" key="1">
    <citation type="submission" date="2023-01" db="EMBL/GenBank/DDBJ databases">
        <title>The growth and conidiation of Purpureocillium lavendulum are regulated by nitrogen source and histone H3K14 acetylation.</title>
        <authorList>
            <person name="Tang P."/>
            <person name="Han J."/>
            <person name="Zhang C."/>
            <person name="Tang P."/>
            <person name="Qi F."/>
            <person name="Zhang K."/>
            <person name="Liang L."/>
        </authorList>
    </citation>
    <scope>NUCLEOTIDE SEQUENCE</scope>
    <source>
        <strain evidence="3">YMF1.00683</strain>
    </source>
</reference>
<comment type="caution">
    <text evidence="3">The sequence shown here is derived from an EMBL/GenBank/DDBJ whole genome shotgun (WGS) entry which is preliminary data.</text>
</comment>
<dbReference type="InterPro" id="IPR002018">
    <property type="entry name" value="CarbesteraseB"/>
</dbReference>
<dbReference type="Gene3D" id="3.40.50.1820">
    <property type="entry name" value="alpha/beta hydrolase"/>
    <property type="match status" value="1"/>
</dbReference>
<keyword evidence="3" id="KW-0378">Hydrolase</keyword>
<dbReference type="SUPFAM" id="SSF53474">
    <property type="entry name" value="alpha/beta-Hydrolases"/>
    <property type="match status" value="1"/>
</dbReference>
<dbReference type="PANTHER" id="PTHR11559">
    <property type="entry name" value="CARBOXYLESTERASE"/>
    <property type="match status" value="1"/>
</dbReference>
<dbReference type="AlphaFoldDB" id="A0AB34FK21"/>
<feature type="compositionally biased region" description="Basic and acidic residues" evidence="1">
    <location>
        <begin position="382"/>
        <end position="395"/>
    </location>
</feature>
<sequence>MYFDLKGEAGERIATMAADAHSVAIAVNGGTVLGKRQPASADYPKALDVFYGVPYATAERFRPAVAVPPVRRGAMLDARAEGPVQPCPMAGGRVEESPLRLNIFRPAARAVPGGVVDSDEGSNTSRAPDEEPDKGEEQSRTERKLPVLVYIHGGAFNFGDPLERDLGAMVAWAPRDVLVVSVSYRLGALGFLGGDPDDDEGGDAAASGGRGRTDIGTRAHLNLGLRDQRLAVRWVADWIGAFGGEGGRGVTLMGVSAGAHSIGHHILSPAPLPSHAKSILESGSPTARSVLSARHPRPAAQLASLKAHARRATATATALGRTPPRQQPVKLSTLPLDDLLDAAVAVFGEDMASVRWPFQPLVEDAGRHSDGHSDASSAPTDKGPDDRDGDDDRVIPDAPLRLWDRLLGGSGRPARQRAVITGFCSHEGTQFVPTNAATNAAFLSFFATLIPGLSADDLADLERLYPDPVAGGSSSPYANPPGCPHAAQYTRLHVAYAHYAYICPVLHTVRALSVSSSASSSSASSSSSSSGDGDTQRRGNEDGGETGTAVYLYEFAALAASPNGGGPAASHGDSSAVVAHDMAHMRGRPGLRAVADAMNARWMAFAASPDGRLDDDDDDDGGGGGGGGSGSDTSWPRFESPFDVVDAATGRRGEGRLLVFGEGNDEAAGGAARGTPVRTRTLTAREMDQCRFWWDKMPLSQGMGGEDVRARPS</sequence>
<dbReference type="Proteomes" id="UP001163105">
    <property type="component" value="Unassembled WGS sequence"/>
</dbReference>
<name>A0AB34FK21_9HYPO</name>
<proteinExistence type="predicted"/>
<dbReference type="GO" id="GO:0016787">
    <property type="term" value="F:hydrolase activity"/>
    <property type="evidence" value="ECO:0007669"/>
    <property type="project" value="UniProtKB-KW"/>
</dbReference>
<gene>
    <name evidence="3" type="ORF">O9K51_07395</name>
</gene>
<evidence type="ECO:0000256" key="1">
    <source>
        <dbReference type="SAM" id="MobiDB-lite"/>
    </source>
</evidence>
<feature type="region of interest" description="Disordered" evidence="1">
    <location>
        <begin position="365"/>
        <end position="395"/>
    </location>
</feature>
<feature type="region of interest" description="Disordered" evidence="1">
    <location>
        <begin position="112"/>
        <end position="141"/>
    </location>
</feature>
<protein>
    <submittedName>
        <fullName evidence="3">Phenmedipham hydrolase</fullName>
    </submittedName>
</protein>
<dbReference type="InterPro" id="IPR050309">
    <property type="entry name" value="Type-B_Carboxylest/Lipase"/>
</dbReference>